<gene>
    <name evidence="6" type="ORF">COT52_01535</name>
</gene>
<dbReference type="PANTHER" id="PTHR43750">
    <property type="entry name" value="UDP-GLUCOSE 6-DEHYDROGENASE TUAD"/>
    <property type="match status" value="1"/>
</dbReference>
<dbReference type="Pfam" id="PF00984">
    <property type="entry name" value="UDPG_MGDP_dh"/>
    <property type="match status" value="1"/>
</dbReference>
<dbReference type="InterPro" id="IPR028359">
    <property type="entry name" value="UDP_ManNAc/GlcNAc_DH"/>
</dbReference>
<dbReference type="GO" id="GO:0000271">
    <property type="term" value="P:polysaccharide biosynthetic process"/>
    <property type="evidence" value="ECO:0007669"/>
    <property type="project" value="InterPro"/>
</dbReference>
<dbReference type="SUPFAM" id="SSF51735">
    <property type="entry name" value="NAD(P)-binding Rossmann-fold domains"/>
    <property type="match status" value="1"/>
</dbReference>
<dbReference type="SUPFAM" id="SSF48179">
    <property type="entry name" value="6-phosphogluconate dehydrogenase C-terminal domain-like"/>
    <property type="match status" value="1"/>
</dbReference>
<evidence type="ECO:0000256" key="3">
    <source>
        <dbReference type="SAM" id="MobiDB-lite"/>
    </source>
</evidence>
<dbReference type="GO" id="GO:0051287">
    <property type="term" value="F:NAD binding"/>
    <property type="evidence" value="ECO:0007669"/>
    <property type="project" value="InterPro"/>
</dbReference>
<dbReference type="PIRSF" id="PIRSF500136">
    <property type="entry name" value="UDP_ManNAc_DH"/>
    <property type="match status" value="1"/>
</dbReference>
<dbReference type="AlphaFoldDB" id="A0A2H0X7G0"/>
<evidence type="ECO:0008006" key="8">
    <source>
        <dbReference type="Google" id="ProtNLM"/>
    </source>
</evidence>
<dbReference type="InterPro" id="IPR008927">
    <property type="entry name" value="6-PGluconate_DH-like_C_sf"/>
</dbReference>
<feature type="domain" description="UDP-glucose/GDP-mannose dehydrogenase dimerisation" evidence="4">
    <location>
        <begin position="218"/>
        <end position="310"/>
    </location>
</feature>
<dbReference type="InterPro" id="IPR017476">
    <property type="entry name" value="UDP-Glc/GDP-Man"/>
</dbReference>
<accession>A0A2H0X7G0</accession>
<evidence type="ECO:0000259" key="5">
    <source>
        <dbReference type="Pfam" id="PF03721"/>
    </source>
</evidence>
<feature type="compositionally biased region" description="Polar residues" evidence="3">
    <location>
        <begin position="38"/>
        <end position="51"/>
    </location>
</feature>
<comment type="caution">
    <text evidence="6">The sequence shown here is derived from an EMBL/GenBank/DDBJ whole genome shotgun (WGS) entry which is preliminary data.</text>
</comment>
<dbReference type="GO" id="GO:0016616">
    <property type="term" value="F:oxidoreductase activity, acting on the CH-OH group of donors, NAD or NADP as acceptor"/>
    <property type="evidence" value="ECO:0007669"/>
    <property type="project" value="InterPro"/>
</dbReference>
<dbReference type="EMBL" id="PEYW01000023">
    <property type="protein sequence ID" value="PIS20866.1"/>
    <property type="molecule type" value="Genomic_DNA"/>
</dbReference>
<evidence type="ECO:0000313" key="6">
    <source>
        <dbReference type="EMBL" id="PIS20866.1"/>
    </source>
</evidence>
<dbReference type="PANTHER" id="PTHR43750:SF3">
    <property type="entry name" value="UDP-GLUCOSE 6-DEHYDROGENASE TUAD"/>
    <property type="match status" value="1"/>
</dbReference>
<dbReference type="NCBIfam" id="TIGR03026">
    <property type="entry name" value="NDP-sugDHase"/>
    <property type="match status" value="1"/>
</dbReference>
<dbReference type="Proteomes" id="UP000231414">
    <property type="component" value="Unassembled WGS sequence"/>
</dbReference>
<evidence type="ECO:0000313" key="7">
    <source>
        <dbReference type="Proteomes" id="UP000231414"/>
    </source>
</evidence>
<protein>
    <recommendedName>
        <fullName evidence="8">UDP-glucose/GDP-mannose dehydrogenase family protein</fullName>
    </recommendedName>
</protein>
<name>A0A2H0X7G0_UNCKA</name>
<sequence>MKRSGTPTPSPTARRHAKNLIKKGLLKKVKDSHHSLELTDSSKTGAPVSSSSDRKKSTIGIIGYGIVGQAVAYGFSRHPILFYDKYKESAPLNKVVDQSDCIFVCLPTPIKSDESGIDLSIVQENISLVASQTAGTDKIIVIKSTVIPGTTKSFIQKYPRSLFCFNPEFLTEASFLQDFVNTDRVVIGAENDLVRRRVASLYQGLIPNTPIFHTDPTTAEMVKYMANCLLAARVIFANEMYDICQKLGVSYEEVRQMVAADKRIGSTHLAVTSVRGFGGKCFPKDLLALRALAKTLGVDTSMLDTVWKKNLAIRKTRDWEEIPFAVSQNGFGHRC</sequence>
<comment type="similarity">
    <text evidence="1 2">Belongs to the UDP-glucose/GDP-mannose dehydrogenase family.</text>
</comment>
<evidence type="ECO:0000256" key="2">
    <source>
        <dbReference type="PIRNR" id="PIRNR000124"/>
    </source>
</evidence>
<feature type="region of interest" description="Disordered" evidence="3">
    <location>
        <begin position="31"/>
        <end position="55"/>
    </location>
</feature>
<evidence type="ECO:0000259" key="4">
    <source>
        <dbReference type="Pfam" id="PF00984"/>
    </source>
</evidence>
<dbReference type="GO" id="GO:0016628">
    <property type="term" value="F:oxidoreductase activity, acting on the CH-CH group of donors, NAD or NADP as acceptor"/>
    <property type="evidence" value="ECO:0007669"/>
    <property type="project" value="InterPro"/>
</dbReference>
<dbReference type="InterPro" id="IPR014026">
    <property type="entry name" value="UDP-Glc/GDP-Man_DH_dimer"/>
</dbReference>
<dbReference type="InterPro" id="IPR013328">
    <property type="entry name" value="6PGD_dom2"/>
</dbReference>
<dbReference type="Gene3D" id="1.10.1040.10">
    <property type="entry name" value="N-(1-d-carboxylethyl)-l-norvaline Dehydrogenase, domain 2"/>
    <property type="match status" value="1"/>
</dbReference>
<dbReference type="Pfam" id="PF03721">
    <property type="entry name" value="UDPG_MGDP_dh_N"/>
    <property type="match status" value="1"/>
</dbReference>
<dbReference type="InterPro" id="IPR001732">
    <property type="entry name" value="UDP-Glc/GDP-Man_DH_N"/>
</dbReference>
<evidence type="ECO:0000256" key="1">
    <source>
        <dbReference type="ARBA" id="ARBA00006601"/>
    </source>
</evidence>
<reference evidence="7" key="1">
    <citation type="submission" date="2017-09" db="EMBL/GenBank/DDBJ databases">
        <title>Depth-based differentiation of microbial function through sediment-hosted aquifers and enrichment of novel symbionts in the deep terrestrial subsurface.</title>
        <authorList>
            <person name="Probst A.J."/>
            <person name="Ladd B."/>
            <person name="Jarett J.K."/>
            <person name="Geller-Mcgrath D.E."/>
            <person name="Sieber C.M.K."/>
            <person name="Emerson J.B."/>
            <person name="Anantharaman K."/>
            <person name="Thomas B.C."/>
            <person name="Malmstrom R."/>
            <person name="Stieglmeier M."/>
            <person name="Klingl A."/>
            <person name="Woyke T."/>
            <person name="Ryan C.M."/>
            <person name="Banfield J.F."/>
        </authorList>
    </citation>
    <scope>NUCLEOTIDE SEQUENCE [LARGE SCALE GENOMIC DNA]</scope>
</reference>
<organism evidence="6 7">
    <name type="scientific">candidate division WWE3 bacterium CG08_land_8_20_14_0_20_43_13</name>
    <dbReference type="NCBI Taxonomy" id="1975087"/>
    <lineage>
        <taxon>Bacteria</taxon>
        <taxon>Katanobacteria</taxon>
    </lineage>
</organism>
<dbReference type="PIRSF" id="PIRSF000124">
    <property type="entry name" value="UDPglc_GDPman_dh"/>
    <property type="match status" value="1"/>
</dbReference>
<proteinExistence type="inferred from homology"/>
<dbReference type="Gene3D" id="3.40.50.720">
    <property type="entry name" value="NAD(P)-binding Rossmann-like Domain"/>
    <property type="match status" value="1"/>
</dbReference>
<feature type="domain" description="UDP-glucose/GDP-mannose dehydrogenase N-terminal" evidence="5">
    <location>
        <begin position="89"/>
        <end position="195"/>
    </location>
</feature>
<dbReference type="InterPro" id="IPR036291">
    <property type="entry name" value="NAD(P)-bd_dom_sf"/>
</dbReference>